<accession>A0AAD7JA22</accession>
<dbReference type="InterPro" id="IPR011330">
    <property type="entry name" value="Glyco_hydro/deAcase_b/a-brl"/>
</dbReference>
<protein>
    <submittedName>
        <fullName evidence="13">Carbohydrate esterase family 4 protein</fullName>
    </submittedName>
</protein>
<dbReference type="GO" id="GO:0005886">
    <property type="term" value="C:plasma membrane"/>
    <property type="evidence" value="ECO:0007669"/>
    <property type="project" value="UniProtKB-SubCell"/>
</dbReference>
<keyword evidence="5" id="KW-0479">Metal-binding</keyword>
<dbReference type="GO" id="GO:0005975">
    <property type="term" value="P:carbohydrate metabolic process"/>
    <property type="evidence" value="ECO:0007669"/>
    <property type="project" value="InterPro"/>
</dbReference>
<comment type="cofactor">
    <cofactor evidence="1">
        <name>Co(2+)</name>
        <dbReference type="ChEBI" id="CHEBI:48828"/>
    </cofactor>
</comment>
<dbReference type="Pfam" id="PF01522">
    <property type="entry name" value="Polysacc_deac_1"/>
    <property type="match status" value="1"/>
</dbReference>
<evidence type="ECO:0000313" key="14">
    <source>
        <dbReference type="Proteomes" id="UP001215280"/>
    </source>
</evidence>
<dbReference type="GO" id="GO:0098552">
    <property type="term" value="C:side of membrane"/>
    <property type="evidence" value="ECO:0007669"/>
    <property type="project" value="UniProtKB-KW"/>
</dbReference>
<dbReference type="Gene3D" id="3.20.20.370">
    <property type="entry name" value="Glycoside hydrolase/deacetylase"/>
    <property type="match status" value="1"/>
</dbReference>
<keyword evidence="10" id="KW-0449">Lipoprotein</keyword>
<keyword evidence="3" id="KW-1003">Cell membrane</keyword>
<dbReference type="SUPFAM" id="SSF88713">
    <property type="entry name" value="Glycoside hydrolase/deacetylase"/>
    <property type="match status" value="1"/>
</dbReference>
<dbReference type="AlphaFoldDB" id="A0AAD7JA22"/>
<evidence type="ECO:0000256" key="11">
    <source>
        <dbReference type="ARBA" id="ARBA00023316"/>
    </source>
</evidence>
<evidence type="ECO:0000256" key="3">
    <source>
        <dbReference type="ARBA" id="ARBA00022475"/>
    </source>
</evidence>
<feature type="non-terminal residue" evidence="13">
    <location>
        <position position="212"/>
    </location>
</feature>
<reference evidence="13" key="1">
    <citation type="submission" date="2023-03" db="EMBL/GenBank/DDBJ databases">
        <title>Massive genome expansion in bonnet fungi (Mycena s.s.) driven by repeated elements and novel gene families across ecological guilds.</title>
        <authorList>
            <consortium name="Lawrence Berkeley National Laboratory"/>
            <person name="Harder C.B."/>
            <person name="Miyauchi S."/>
            <person name="Viragh M."/>
            <person name="Kuo A."/>
            <person name="Thoen E."/>
            <person name="Andreopoulos B."/>
            <person name="Lu D."/>
            <person name="Skrede I."/>
            <person name="Drula E."/>
            <person name="Henrissat B."/>
            <person name="Morin E."/>
            <person name="Kohler A."/>
            <person name="Barry K."/>
            <person name="LaButti K."/>
            <person name="Morin E."/>
            <person name="Salamov A."/>
            <person name="Lipzen A."/>
            <person name="Mereny Z."/>
            <person name="Hegedus B."/>
            <person name="Baldrian P."/>
            <person name="Stursova M."/>
            <person name="Weitz H."/>
            <person name="Taylor A."/>
            <person name="Grigoriev I.V."/>
            <person name="Nagy L.G."/>
            <person name="Martin F."/>
            <person name="Kauserud H."/>
        </authorList>
    </citation>
    <scope>NUCLEOTIDE SEQUENCE</scope>
    <source>
        <strain evidence="13">CBHHK188m</strain>
    </source>
</reference>
<evidence type="ECO:0000259" key="12">
    <source>
        <dbReference type="PROSITE" id="PS51677"/>
    </source>
</evidence>
<keyword evidence="11" id="KW-0961">Cell wall biogenesis/degradation</keyword>
<organism evidence="13 14">
    <name type="scientific">Mycena maculata</name>
    <dbReference type="NCBI Taxonomy" id="230809"/>
    <lineage>
        <taxon>Eukaryota</taxon>
        <taxon>Fungi</taxon>
        <taxon>Dikarya</taxon>
        <taxon>Basidiomycota</taxon>
        <taxon>Agaricomycotina</taxon>
        <taxon>Agaricomycetes</taxon>
        <taxon>Agaricomycetidae</taxon>
        <taxon>Agaricales</taxon>
        <taxon>Marasmiineae</taxon>
        <taxon>Mycenaceae</taxon>
        <taxon>Mycena</taxon>
    </lineage>
</organism>
<feature type="domain" description="NodB homology" evidence="12">
    <location>
        <begin position="1"/>
        <end position="179"/>
    </location>
</feature>
<proteinExistence type="predicted"/>
<keyword evidence="4" id="KW-0325">Glycoprotein</keyword>
<dbReference type="PROSITE" id="PS51677">
    <property type="entry name" value="NODB"/>
    <property type="match status" value="1"/>
</dbReference>
<dbReference type="GO" id="GO:0046872">
    <property type="term" value="F:metal ion binding"/>
    <property type="evidence" value="ECO:0007669"/>
    <property type="project" value="UniProtKB-KW"/>
</dbReference>
<dbReference type="EMBL" id="JARJLG010000052">
    <property type="protein sequence ID" value="KAJ7759446.1"/>
    <property type="molecule type" value="Genomic_DNA"/>
</dbReference>
<evidence type="ECO:0000256" key="8">
    <source>
        <dbReference type="ARBA" id="ARBA00023136"/>
    </source>
</evidence>
<evidence type="ECO:0000313" key="13">
    <source>
        <dbReference type="EMBL" id="KAJ7759446.1"/>
    </source>
</evidence>
<evidence type="ECO:0000256" key="2">
    <source>
        <dbReference type="ARBA" id="ARBA00004609"/>
    </source>
</evidence>
<evidence type="ECO:0000256" key="1">
    <source>
        <dbReference type="ARBA" id="ARBA00001941"/>
    </source>
</evidence>
<keyword evidence="8" id="KW-0472">Membrane</keyword>
<sequence length="212" mass="23767">DDGPWVYLYDVSKALVAAGAVGTFFSSEKFACSYNTDEQKHVKYAYAHGHMIASHTGAHLDLTTSMWDEIHDQMWRVEQALQRIIGVTPAFMRPPYRNCNDLVRQASYLRNQSVVLWDFEWITSGDSTGSTVAQSKALYDGFIKSHPKNLLALQHETYVSHQLLPSAIAKLQGAGYKLVTLATYLGLLAYHSVGTPGTPDVCRDRVFRSIFF</sequence>
<evidence type="ECO:0000256" key="10">
    <source>
        <dbReference type="ARBA" id="ARBA00023288"/>
    </source>
</evidence>
<keyword evidence="4" id="KW-0336">GPI-anchor</keyword>
<dbReference type="InterPro" id="IPR002509">
    <property type="entry name" value="NODB_dom"/>
</dbReference>
<evidence type="ECO:0000256" key="7">
    <source>
        <dbReference type="ARBA" id="ARBA00022801"/>
    </source>
</evidence>
<evidence type="ECO:0000256" key="9">
    <source>
        <dbReference type="ARBA" id="ARBA00023277"/>
    </source>
</evidence>
<keyword evidence="9" id="KW-0119">Carbohydrate metabolism</keyword>
<dbReference type="PANTHER" id="PTHR46471:SF2">
    <property type="entry name" value="CHITIN DEACETYLASE-RELATED"/>
    <property type="match status" value="1"/>
</dbReference>
<gene>
    <name evidence="13" type="ORF">DFH07DRAFT_741246</name>
</gene>
<evidence type="ECO:0000256" key="4">
    <source>
        <dbReference type="ARBA" id="ARBA00022622"/>
    </source>
</evidence>
<dbReference type="PANTHER" id="PTHR46471">
    <property type="entry name" value="CHITIN DEACETYLASE"/>
    <property type="match status" value="1"/>
</dbReference>
<dbReference type="Proteomes" id="UP001215280">
    <property type="component" value="Unassembled WGS sequence"/>
</dbReference>
<keyword evidence="6" id="KW-0732">Signal</keyword>
<dbReference type="GO" id="GO:0016810">
    <property type="term" value="F:hydrolase activity, acting on carbon-nitrogen (but not peptide) bonds"/>
    <property type="evidence" value="ECO:0007669"/>
    <property type="project" value="InterPro"/>
</dbReference>
<evidence type="ECO:0000256" key="5">
    <source>
        <dbReference type="ARBA" id="ARBA00022723"/>
    </source>
</evidence>
<keyword evidence="7" id="KW-0378">Hydrolase</keyword>
<keyword evidence="14" id="KW-1185">Reference proteome</keyword>
<name>A0AAD7JA22_9AGAR</name>
<comment type="caution">
    <text evidence="13">The sequence shown here is derived from an EMBL/GenBank/DDBJ whole genome shotgun (WGS) entry which is preliminary data.</text>
</comment>
<evidence type="ECO:0000256" key="6">
    <source>
        <dbReference type="ARBA" id="ARBA00022729"/>
    </source>
</evidence>
<comment type="subcellular location">
    <subcellularLocation>
        <location evidence="2">Cell membrane</location>
        <topology evidence="2">Lipid-anchor</topology>
        <topology evidence="2">GPI-anchor</topology>
    </subcellularLocation>
</comment>
<dbReference type="GO" id="GO:0071555">
    <property type="term" value="P:cell wall organization"/>
    <property type="evidence" value="ECO:0007669"/>
    <property type="project" value="UniProtKB-KW"/>
</dbReference>